<feature type="domain" description="VOC" evidence="1">
    <location>
        <begin position="139"/>
        <end position="255"/>
    </location>
</feature>
<dbReference type="PANTHER" id="PTHR33993:SF14">
    <property type="entry name" value="GB|AAF24581.1"/>
    <property type="match status" value="1"/>
</dbReference>
<dbReference type="Proteomes" id="UP001501257">
    <property type="component" value="Unassembled WGS sequence"/>
</dbReference>
<dbReference type="SUPFAM" id="SSF54593">
    <property type="entry name" value="Glyoxalase/Bleomycin resistance protein/Dihydroxybiphenyl dioxygenase"/>
    <property type="match status" value="2"/>
</dbReference>
<comment type="caution">
    <text evidence="2">The sequence shown here is derived from an EMBL/GenBank/DDBJ whole genome shotgun (WGS) entry which is preliminary data.</text>
</comment>
<name>A0ABP9TNC9_9MICC</name>
<gene>
    <name evidence="2" type="ORF">GCM10025778_10280</name>
</gene>
<reference evidence="3" key="1">
    <citation type="journal article" date="2019" name="Int. J. Syst. Evol. Microbiol.">
        <title>The Global Catalogue of Microorganisms (GCM) 10K type strain sequencing project: providing services to taxonomists for standard genome sequencing and annotation.</title>
        <authorList>
            <consortium name="The Broad Institute Genomics Platform"/>
            <consortium name="The Broad Institute Genome Sequencing Center for Infectious Disease"/>
            <person name="Wu L."/>
            <person name="Ma J."/>
        </authorList>
    </citation>
    <scope>NUCLEOTIDE SEQUENCE [LARGE SCALE GENOMIC DNA]</scope>
    <source>
        <strain evidence="3">JCM 18952</strain>
    </source>
</reference>
<dbReference type="InterPro" id="IPR052164">
    <property type="entry name" value="Anthracycline_SecMetBiosynth"/>
</dbReference>
<dbReference type="PROSITE" id="PS51819">
    <property type="entry name" value="VOC"/>
    <property type="match status" value="2"/>
</dbReference>
<protein>
    <submittedName>
        <fullName evidence="2">VOC family protein</fullName>
    </submittedName>
</protein>
<evidence type="ECO:0000313" key="2">
    <source>
        <dbReference type="EMBL" id="GAA5226495.1"/>
    </source>
</evidence>
<organism evidence="2 3">
    <name type="scientific">Paeniglutamicibacter antarcticus</name>
    <dbReference type="NCBI Taxonomy" id="494023"/>
    <lineage>
        <taxon>Bacteria</taxon>
        <taxon>Bacillati</taxon>
        <taxon>Actinomycetota</taxon>
        <taxon>Actinomycetes</taxon>
        <taxon>Micrococcales</taxon>
        <taxon>Micrococcaceae</taxon>
        <taxon>Paeniglutamicibacter</taxon>
    </lineage>
</organism>
<evidence type="ECO:0000313" key="3">
    <source>
        <dbReference type="Proteomes" id="UP001501257"/>
    </source>
</evidence>
<sequence length="259" mass="27833">MPKPTIEAGSPCWIELASTDPQRAMEFYAKVFGWSYEIKDQQKYGGYTMALKDGASVAGIMLNDGSNGATDLWSTYLRVNDIDAVAEAAVAHGGQLRFGPMDVPEQGKMAVLADAGGAEIGLFEFGGHTGFGLASEPGAPTWHELHTRDYDSSVQFYREVFGWETSVMSNSDDFRYTTLGEGEGAKAGIMDAGALLTESTPPHWLVYFGVADTDDAVQKAVATGGQVVQAAEDTPFGRQAVLRDPTGAEFWIIQDPAQD</sequence>
<dbReference type="InterPro" id="IPR037523">
    <property type="entry name" value="VOC_core"/>
</dbReference>
<dbReference type="RefSeq" id="WP_210099562.1">
    <property type="nucleotide sequence ID" value="NZ_BAABLK010000022.1"/>
</dbReference>
<dbReference type="Gene3D" id="3.10.180.10">
    <property type="entry name" value="2,3-Dihydroxybiphenyl 1,2-Dioxygenase, domain 1"/>
    <property type="match status" value="2"/>
</dbReference>
<dbReference type="InterPro" id="IPR029068">
    <property type="entry name" value="Glyas_Bleomycin-R_OHBP_Dase"/>
</dbReference>
<dbReference type="PANTHER" id="PTHR33993">
    <property type="entry name" value="GLYOXALASE-RELATED"/>
    <property type="match status" value="1"/>
</dbReference>
<evidence type="ECO:0000259" key="1">
    <source>
        <dbReference type="PROSITE" id="PS51819"/>
    </source>
</evidence>
<keyword evidence="3" id="KW-1185">Reference proteome</keyword>
<proteinExistence type="predicted"/>
<dbReference type="EMBL" id="BAABLK010000022">
    <property type="protein sequence ID" value="GAA5226495.1"/>
    <property type="molecule type" value="Genomic_DNA"/>
</dbReference>
<dbReference type="InterPro" id="IPR004360">
    <property type="entry name" value="Glyas_Fos-R_dOase_dom"/>
</dbReference>
<accession>A0ABP9TNC9</accession>
<dbReference type="Pfam" id="PF00903">
    <property type="entry name" value="Glyoxalase"/>
    <property type="match status" value="2"/>
</dbReference>
<feature type="domain" description="VOC" evidence="1">
    <location>
        <begin position="10"/>
        <end position="125"/>
    </location>
</feature>
<dbReference type="CDD" id="cd07247">
    <property type="entry name" value="SgaA_N_like"/>
    <property type="match status" value="2"/>
</dbReference>